<gene>
    <name evidence="2" type="ORF">HMPREF1535_01179</name>
</gene>
<dbReference type="InterPro" id="IPR049349">
    <property type="entry name" value="DUF2264_N"/>
</dbReference>
<dbReference type="AlphaFoldDB" id="A0A0F5JJW2"/>
<protein>
    <recommendedName>
        <fullName evidence="1">DUF2264 domain-containing protein</fullName>
    </recommendedName>
</protein>
<accession>A0A0F5JJW2</accession>
<name>A0A0F5JJW2_9BACT</name>
<dbReference type="Pfam" id="PF10022">
    <property type="entry name" value="DUF2264"/>
    <property type="match status" value="1"/>
</dbReference>
<dbReference type="HOGENOM" id="CLU_028269_2_0_10"/>
<dbReference type="PANTHER" id="PTHR35339">
    <property type="entry name" value="LINALOOL DEHYDRATASE_ISOMERASE DOMAIN-CONTAINING PROTEIN"/>
    <property type="match status" value="1"/>
</dbReference>
<dbReference type="Proteomes" id="UP000033047">
    <property type="component" value="Unassembled WGS sequence"/>
</dbReference>
<dbReference type="STRING" id="927665.HMPREF1535_01179"/>
<evidence type="ECO:0000313" key="3">
    <source>
        <dbReference type="Proteomes" id="UP000033047"/>
    </source>
</evidence>
<dbReference type="PANTHER" id="PTHR35339:SF3">
    <property type="entry name" value="DUF2264 DOMAIN-CONTAINING PROTEIN"/>
    <property type="match status" value="1"/>
</dbReference>
<sequence length="401" mass="45401">MIKHTFKLLLVVVALVYVPFVKAQEDDRIVWIGAMTRIADPVLINLSQNTLKKNMPYESLSKTRSKFSHLEAVGRLICGIAPWLELGPDNTPEGQLRAKYIDLAVRGLRNAVDPSAPDYLVFGEPSQPLVDAAFLAQGLLRAPKQLWEKLDDQTQKRMITELKRSRGIKPGENNWLLFASMVEAALLEFTGECDMGRLTYGVFKFRDQWYKGDAIYGDGKFFHMDYYNSFVIHPMLTDVLKMMKKHHLEGADFLEIQLKRHTRYAEQLERFISPEGTFPAVGRSICYRFGAFHALSQAALLHMLPGRVKPAQVRCALTTVIRNQFKSPANFDSDGWLRVGFTGEQLDMSESYINTGSVYLCAVGLLALGLPTTDEFWSEPFAEWTNLKAWSGKEVKADHAL</sequence>
<dbReference type="InterPro" id="IPR016624">
    <property type="entry name" value="UCP014753"/>
</dbReference>
<dbReference type="PIRSF" id="PIRSF014753">
    <property type="entry name" value="UCP014753"/>
    <property type="match status" value="1"/>
</dbReference>
<feature type="domain" description="DUF2264" evidence="1">
    <location>
        <begin position="28"/>
        <end position="384"/>
    </location>
</feature>
<evidence type="ECO:0000259" key="1">
    <source>
        <dbReference type="Pfam" id="PF10022"/>
    </source>
</evidence>
<reference evidence="2 3" key="1">
    <citation type="submission" date="2013-04" db="EMBL/GenBank/DDBJ databases">
        <title>The Genome Sequence of Parabacteroides goldsteinii DSM 19448.</title>
        <authorList>
            <consortium name="The Broad Institute Genomics Platform"/>
            <person name="Earl A."/>
            <person name="Ward D."/>
            <person name="Feldgarden M."/>
            <person name="Gevers D."/>
            <person name="Martens E."/>
            <person name="Sakamoto M."/>
            <person name="Benno Y."/>
            <person name="Song Y."/>
            <person name="Liu C."/>
            <person name="Lee J."/>
            <person name="Bolanos M."/>
            <person name="Vaisanen M.L."/>
            <person name="Finegold S.M."/>
            <person name="Walker B."/>
            <person name="Young S."/>
            <person name="Zeng Q."/>
            <person name="Gargeya S."/>
            <person name="Fitzgerald M."/>
            <person name="Haas B."/>
            <person name="Abouelleil A."/>
            <person name="Allen A.W."/>
            <person name="Alvarado L."/>
            <person name="Arachchi H.M."/>
            <person name="Berlin A.M."/>
            <person name="Chapman S.B."/>
            <person name="Gainer-Dewar J."/>
            <person name="Goldberg J."/>
            <person name="Griggs A."/>
            <person name="Gujja S."/>
            <person name="Hansen M."/>
            <person name="Howarth C."/>
            <person name="Imamovic A."/>
            <person name="Ireland A."/>
            <person name="Larimer J."/>
            <person name="McCowan C."/>
            <person name="Murphy C."/>
            <person name="Pearson M."/>
            <person name="Poon T.W."/>
            <person name="Priest M."/>
            <person name="Roberts A."/>
            <person name="Saif S."/>
            <person name="Shea T."/>
            <person name="Sisk P."/>
            <person name="Sykes S."/>
            <person name="Wortman J."/>
            <person name="Nusbaum C."/>
            <person name="Birren B."/>
        </authorList>
    </citation>
    <scope>NUCLEOTIDE SEQUENCE [LARGE SCALE GENOMIC DNA]</scope>
    <source>
        <strain evidence="2 3">DSM 19448</strain>
    </source>
</reference>
<proteinExistence type="predicted"/>
<comment type="caution">
    <text evidence="2">The sequence shown here is derived from an EMBL/GenBank/DDBJ whole genome shotgun (WGS) entry which is preliminary data.</text>
</comment>
<dbReference type="EMBL" id="AQHV01000008">
    <property type="protein sequence ID" value="KKB57732.1"/>
    <property type="molecule type" value="Genomic_DNA"/>
</dbReference>
<organism evidence="2 3">
    <name type="scientific">Parabacteroides goldsteinii DSM 19448 = WAL 12034</name>
    <dbReference type="NCBI Taxonomy" id="927665"/>
    <lineage>
        <taxon>Bacteria</taxon>
        <taxon>Pseudomonadati</taxon>
        <taxon>Bacteroidota</taxon>
        <taxon>Bacteroidia</taxon>
        <taxon>Bacteroidales</taxon>
        <taxon>Tannerellaceae</taxon>
        <taxon>Parabacteroides</taxon>
    </lineage>
</organism>
<dbReference type="PATRIC" id="fig|927665.4.peg.1204"/>
<evidence type="ECO:0000313" key="2">
    <source>
        <dbReference type="EMBL" id="KKB57732.1"/>
    </source>
</evidence>
<dbReference type="GeneID" id="69982401"/>
<dbReference type="RefSeq" id="WP_046145551.1">
    <property type="nucleotide sequence ID" value="NZ_KQ033912.1"/>
</dbReference>